<dbReference type="InterPro" id="IPR054696">
    <property type="entry name" value="GTP-eEF1A_C"/>
</dbReference>
<dbReference type="EMBL" id="HBKR01017412">
    <property type="protein sequence ID" value="CAE2305793.1"/>
    <property type="molecule type" value="Transcribed_RNA"/>
</dbReference>
<evidence type="ECO:0000256" key="4">
    <source>
        <dbReference type="ARBA" id="ARBA00022741"/>
    </source>
</evidence>
<proteinExistence type="inferred from homology"/>
<gene>
    <name evidence="10" type="ORF">NAES01612_LOCUS11500</name>
</gene>
<comment type="function">
    <text evidence="8">This protein promotes the GTP-dependent binding of aminoacyl-tRNA to the A-site of ribosomes during protein biosynthesis.</text>
</comment>
<dbReference type="GO" id="GO:0003746">
    <property type="term" value="F:translation elongation factor activity"/>
    <property type="evidence" value="ECO:0007669"/>
    <property type="project" value="UniProtKB-UniRule"/>
</dbReference>
<dbReference type="GO" id="GO:0003924">
    <property type="term" value="F:GTPase activity"/>
    <property type="evidence" value="ECO:0007669"/>
    <property type="project" value="UniProtKB-UniRule"/>
</dbReference>
<dbReference type="PROSITE" id="PS00301">
    <property type="entry name" value="G_TR_1"/>
    <property type="match status" value="1"/>
</dbReference>
<feature type="domain" description="Tr-type G" evidence="9">
    <location>
        <begin position="5"/>
        <end position="227"/>
    </location>
</feature>
<dbReference type="Pfam" id="PF22594">
    <property type="entry name" value="GTP-eEF1A_C"/>
    <property type="match status" value="1"/>
</dbReference>
<dbReference type="NCBIfam" id="NF008969">
    <property type="entry name" value="PRK12317.1"/>
    <property type="match status" value="1"/>
</dbReference>
<dbReference type="GO" id="GO:0005737">
    <property type="term" value="C:cytoplasm"/>
    <property type="evidence" value="ECO:0007669"/>
    <property type="project" value="UniProtKB-SubCell"/>
</dbReference>
<evidence type="ECO:0000256" key="3">
    <source>
        <dbReference type="ARBA" id="ARBA00022490"/>
    </source>
</evidence>
<dbReference type="InterPro" id="IPR050100">
    <property type="entry name" value="TRAFAC_GTPase_members"/>
</dbReference>
<dbReference type="GO" id="GO:0005525">
    <property type="term" value="F:GTP binding"/>
    <property type="evidence" value="ECO:0007669"/>
    <property type="project" value="UniProtKB-UniRule"/>
</dbReference>
<dbReference type="SUPFAM" id="SSF50465">
    <property type="entry name" value="EF-Tu/eEF-1alpha/eIF2-gamma C-terminal domain"/>
    <property type="match status" value="1"/>
</dbReference>
<evidence type="ECO:0000256" key="6">
    <source>
        <dbReference type="ARBA" id="ARBA00022917"/>
    </source>
</evidence>
<dbReference type="NCBIfam" id="TIGR00483">
    <property type="entry name" value="EF-1_alpha"/>
    <property type="match status" value="1"/>
</dbReference>
<evidence type="ECO:0000256" key="7">
    <source>
        <dbReference type="ARBA" id="ARBA00023134"/>
    </source>
</evidence>
<dbReference type="CDD" id="cd03693">
    <property type="entry name" value="EF1_alpha_II"/>
    <property type="match status" value="1"/>
</dbReference>
<dbReference type="InterPro" id="IPR009000">
    <property type="entry name" value="Transl_B-barrel_sf"/>
</dbReference>
<keyword evidence="3" id="KW-0963">Cytoplasm</keyword>
<dbReference type="InterPro" id="IPR009001">
    <property type="entry name" value="Transl_elong_EF1A/Init_IF2_C"/>
</dbReference>
<name>A0A7S4KU83_9EUKA</name>
<keyword evidence="7 8" id="KW-0342">GTP-binding</keyword>
<dbReference type="InterPro" id="IPR004539">
    <property type="entry name" value="Transl_elong_EF1A_euk/arc"/>
</dbReference>
<protein>
    <recommendedName>
        <fullName evidence="8">Elongation factor 1-alpha</fullName>
    </recommendedName>
</protein>
<dbReference type="Gene3D" id="3.40.50.300">
    <property type="entry name" value="P-loop containing nucleotide triphosphate hydrolases"/>
    <property type="match status" value="1"/>
</dbReference>
<dbReference type="AlphaFoldDB" id="A0A7S4KU83"/>
<comment type="subcellular location">
    <subcellularLocation>
        <location evidence="1">Cytoplasm</location>
    </subcellularLocation>
</comment>
<dbReference type="PANTHER" id="PTHR23115">
    <property type="entry name" value="TRANSLATION FACTOR"/>
    <property type="match status" value="1"/>
</dbReference>
<dbReference type="FunFam" id="3.40.50.300:FF:000255">
    <property type="entry name" value="Elongation factor 1-alpha"/>
    <property type="match status" value="1"/>
</dbReference>
<keyword evidence="6" id="KW-0648">Protein biosynthesis</keyword>
<evidence type="ECO:0000256" key="1">
    <source>
        <dbReference type="ARBA" id="ARBA00004496"/>
    </source>
</evidence>
<dbReference type="CDD" id="cd01883">
    <property type="entry name" value="EF1_alpha"/>
    <property type="match status" value="1"/>
</dbReference>
<evidence type="ECO:0000256" key="2">
    <source>
        <dbReference type="ARBA" id="ARBA00007249"/>
    </source>
</evidence>
<dbReference type="CDD" id="cd03705">
    <property type="entry name" value="EF1_alpha_III"/>
    <property type="match status" value="1"/>
</dbReference>
<evidence type="ECO:0000256" key="5">
    <source>
        <dbReference type="ARBA" id="ARBA00022768"/>
    </source>
</evidence>
<evidence type="ECO:0000313" key="10">
    <source>
        <dbReference type="EMBL" id="CAE2305793.1"/>
    </source>
</evidence>
<dbReference type="SUPFAM" id="SSF52540">
    <property type="entry name" value="P-loop containing nucleoside triphosphate hydrolases"/>
    <property type="match status" value="1"/>
</dbReference>
<sequence length="451" mass="50316">MADSKPHLNVVFIGHVDCGKSTTAGHLMYKLGGVAQRQFDFYGTESRMFGKESFRHAWVFDSLKAERERGITIDIKHKQFYTPKYNVTVIDTPGHRDFIKNMITGTSQSDAAILVVSAPLGEFEAGFSRDGQTREHALLAYALGIKQLICIINKMDAKHPGYEQRRFEEIKQEVSQQLKKVGYNTTKVQFIPTSGWLGENLVDKSARMPWYTGPTLLEAIDQLEVPKNTYGDKAFRMPIQDVYKISGIGTVAVGRVVTGSIKPAQTVSFAPHGGTGQIFSIERHHHAIEKASVGDYVGINVKRMLPNEIHRGDVASQADDRPALECDEFTSQIIVLRHPSLIYPGYTPVISCHTAHVACKFVEITDMLDRRTGKVLQTQPRSIKQGDGAYVRMKPIKPFCVETFKEYGPLGRFAVRDNRNTVAVGVVKEVHRKEYGKLTKSAVKSVARSSS</sequence>
<dbReference type="GO" id="GO:0046872">
    <property type="term" value="F:metal ion binding"/>
    <property type="evidence" value="ECO:0007669"/>
    <property type="project" value="UniProtKB-KW"/>
</dbReference>
<dbReference type="InterPro" id="IPR027417">
    <property type="entry name" value="P-loop_NTPase"/>
</dbReference>
<dbReference type="PRINTS" id="PR00315">
    <property type="entry name" value="ELONGATNFCT"/>
</dbReference>
<dbReference type="FunFam" id="2.40.30.10:FF:000005">
    <property type="entry name" value="Elongation factor 1-alpha"/>
    <property type="match status" value="1"/>
</dbReference>
<keyword evidence="5 8" id="KW-0251">Elongation factor</keyword>
<dbReference type="InterPro" id="IPR004161">
    <property type="entry name" value="EFTu-like_2"/>
</dbReference>
<dbReference type="InterPro" id="IPR031157">
    <property type="entry name" value="G_TR_CS"/>
</dbReference>
<dbReference type="PROSITE" id="PS51722">
    <property type="entry name" value="G_TR_2"/>
    <property type="match status" value="1"/>
</dbReference>
<comment type="similarity">
    <text evidence="2 8">Belongs to the TRAFAC class translation factor GTPase superfamily. Classic translation factor GTPase family. EF-Tu/EF-1A subfamily.</text>
</comment>
<accession>A0A7S4KU83</accession>
<evidence type="ECO:0000256" key="8">
    <source>
        <dbReference type="RuleBase" id="RU000325"/>
    </source>
</evidence>
<reference evidence="10" key="1">
    <citation type="submission" date="2021-01" db="EMBL/GenBank/DDBJ databases">
        <authorList>
            <person name="Corre E."/>
            <person name="Pelletier E."/>
            <person name="Niang G."/>
            <person name="Scheremetjew M."/>
            <person name="Finn R."/>
            <person name="Kale V."/>
            <person name="Holt S."/>
            <person name="Cochrane G."/>
            <person name="Meng A."/>
            <person name="Brown T."/>
            <person name="Cohen L."/>
        </authorList>
    </citation>
    <scope>NUCLEOTIDE SEQUENCE</scope>
    <source>
        <strain evidence="10">SoJaBio B1-5/56/2</strain>
    </source>
</reference>
<dbReference type="InterPro" id="IPR000795">
    <property type="entry name" value="T_Tr_GTP-bd_dom"/>
</dbReference>
<keyword evidence="4 8" id="KW-0547">Nucleotide-binding</keyword>
<dbReference type="SUPFAM" id="SSF50447">
    <property type="entry name" value="Translation proteins"/>
    <property type="match status" value="1"/>
</dbReference>
<evidence type="ECO:0000259" key="9">
    <source>
        <dbReference type="PROSITE" id="PS51722"/>
    </source>
</evidence>
<dbReference type="Gene3D" id="2.40.30.10">
    <property type="entry name" value="Translation factors"/>
    <property type="match status" value="2"/>
</dbReference>
<organism evidence="10">
    <name type="scientific">Paramoeba aestuarina</name>
    <dbReference type="NCBI Taxonomy" id="180227"/>
    <lineage>
        <taxon>Eukaryota</taxon>
        <taxon>Amoebozoa</taxon>
        <taxon>Discosea</taxon>
        <taxon>Flabellinia</taxon>
        <taxon>Dactylopodida</taxon>
        <taxon>Paramoebidae</taxon>
        <taxon>Paramoeba</taxon>
    </lineage>
</organism>
<dbReference type="Pfam" id="PF00009">
    <property type="entry name" value="GTP_EFTU"/>
    <property type="match status" value="1"/>
</dbReference>
<dbReference type="Pfam" id="PF03144">
    <property type="entry name" value="GTP_EFTU_D2"/>
    <property type="match status" value="1"/>
</dbReference>